<feature type="transmembrane region" description="Helical" evidence="1">
    <location>
        <begin position="51"/>
        <end position="67"/>
    </location>
</feature>
<feature type="transmembrane region" description="Helical" evidence="1">
    <location>
        <begin position="108"/>
        <end position="126"/>
    </location>
</feature>
<evidence type="ECO:0000313" key="3">
    <source>
        <dbReference type="Proteomes" id="UP000653797"/>
    </source>
</evidence>
<feature type="transmembrane region" description="Helical" evidence="1">
    <location>
        <begin position="74"/>
        <end position="96"/>
    </location>
</feature>
<dbReference type="AlphaFoldDB" id="A0A927B0T8"/>
<keyword evidence="3" id="KW-1185">Reference proteome</keyword>
<comment type="caution">
    <text evidence="2">The sequence shown here is derived from an EMBL/GenBank/DDBJ whole genome shotgun (WGS) entry which is preliminary data.</text>
</comment>
<dbReference type="EMBL" id="JACXAA010000003">
    <property type="protein sequence ID" value="MBD2753299.1"/>
    <property type="molecule type" value="Genomic_DNA"/>
</dbReference>
<gene>
    <name evidence="2" type="ORF">IC230_10395</name>
</gene>
<keyword evidence="1" id="KW-0472">Membrane</keyword>
<organism evidence="2 3">
    <name type="scientific">Spirosoma validum</name>
    <dbReference type="NCBI Taxonomy" id="2771355"/>
    <lineage>
        <taxon>Bacteria</taxon>
        <taxon>Pseudomonadati</taxon>
        <taxon>Bacteroidota</taxon>
        <taxon>Cytophagia</taxon>
        <taxon>Cytophagales</taxon>
        <taxon>Cytophagaceae</taxon>
        <taxon>Spirosoma</taxon>
    </lineage>
</organism>
<sequence>MAPFYLFVLIGVTLVFYFSWVPSPRLALLGYLPAWLATWVDRQQNENLRTAVPLIFLGIVTGSWLVLTQRKWLAWIMAWVSLTAVVFIAELGQLVLPERNFDWADVGWGAVGAFSGLALAATFTFLKKSARKPFA</sequence>
<keyword evidence="1" id="KW-0812">Transmembrane</keyword>
<keyword evidence="1" id="KW-1133">Transmembrane helix</keyword>
<name>A0A927B0T8_9BACT</name>
<evidence type="ECO:0008006" key="4">
    <source>
        <dbReference type="Google" id="ProtNLM"/>
    </source>
</evidence>
<accession>A0A927B0T8</accession>
<evidence type="ECO:0000313" key="2">
    <source>
        <dbReference type="EMBL" id="MBD2753299.1"/>
    </source>
</evidence>
<protein>
    <recommendedName>
        <fullName evidence="4">VanZ-like domain-containing protein</fullName>
    </recommendedName>
</protein>
<reference evidence="2" key="1">
    <citation type="submission" date="2020-09" db="EMBL/GenBank/DDBJ databases">
        <authorList>
            <person name="Kim M.K."/>
        </authorList>
    </citation>
    <scope>NUCLEOTIDE SEQUENCE</scope>
    <source>
        <strain evidence="2">BT704</strain>
    </source>
</reference>
<proteinExistence type="predicted"/>
<evidence type="ECO:0000256" key="1">
    <source>
        <dbReference type="SAM" id="Phobius"/>
    </source>
</evidence>
<dbReference type="Proteomes" id="UP000653797">
    <property type="component" value="Unassembled WGS sequence"/>
</dbReference>